<dbReference type="PROSITE" id="PS51257">
    <property type="entry name" value="PROKAR_LIPOPROTEIN"/>
    <property type="match status" value="1"/>
</dbReference>
<feature type="region of interest" description="Disordered" evidence="1">
    <location>
        <begin position="162"/>
        <end position="188"/>
    </location>
</feature>
<keyword evidence="2" id="KW-0732">Signal</keyword>
<gene>
    <name evidence="3" type="ORF">J7T32_006525</name>
</gene>
<sequence>MKKYFILLFSSFLILSACDNDFSLTGDNKKEQNDTNNKKEKEDKHISKSDKNSIEHNDKTIQNQNTENTSNEQKSNEERDSKDTIEDVSSQNNNQIDFSNIKDRSTLESIIYGNYSEEQKIQAYNSAVANGIIPQGNVMEGPASVAYQSSLRVENGQEKSIYDRPNESDVSVDDENATPDPNAEINAAETEDEYYDALRKKYNGGLSSGELQTKHAIEQGYYEGDDAEEVYQNIKEQEADIAAGKWDKYNN</sequence>
<proteinExistence type="predicted"/>
<feature type="compositionally biased region" description="Basic and acidic residues" evidence="1">
    <location>
        <begin position="74"/>
        <end position="85"/>
    </location>
</feature>
<feature type="compositionally biased region" description="Low complexity" evidence="1">
    <location>
        <begin position="62"/>
        <end position="73"/>
    </location>
</feature>
<evidence type="ECO:0000313" key="4">
    <source>
        <dbReference type="Proteomes" id="UP000665944"/>
    </source>
</evidence>
<protein>
    <submittedName>
        <fullName evidence="3">Uncharacterized protein</fullName>
    </submittedName>
</protein>
<feature type="chain" id="PRO_5043534447" evidence="2">
    <location>
        <begin position="20"/>
        <end position="251"/>
    </location>
</feature>
<name>A0A4Q9WSP6_STAHO</name>
<evidence type="ECO:0000256" key="1">
    <source>
        <dbReference type="SAM" id="MobiDB-lite"/>
    </source>
</evidence>
<evidence type="ECO:0000313" key="3">
    <source>
        <dbReference type="EMBL" id="MCM5672427.1"/>
    </source>
</evidence>
<accession>A0A4Q9WSP6</accession>
<dbReference type="RefSeq" id="WP_017174530.1">
    <property type="nucleotide sequence ID" value="NZ_CABMJU010000034.1"/>
</dbReference>
<feature type="signal peptide" evidence="2">
    <location>
        <begin position="1"/>
        <end position="19"/>
    </location>
</feature>
<reference evidence="3 4" key="1">
    <citation type="submission" date="2022-06" db="EMBL/GenBank/DDBJ databases">
        <title>Staphylococcus hominis ShoR14 genome sequence.</title>
        <authorList>
            <person name="Yeo C.C."/>
            <person name="Chew C.H."/>
            <person name="Che Hamzah A.M."/>
            <person name="Al-Trad E.I."/>
        </authorList>
    </citation>
    <scope>NUCLEOTIDE SEQUENCE [LARGE SCALE GENOMIC DNA]</scope>
    <source>
        <strain evidence="3 4">ShoR14</strain>
    </source>
</reference>
<keyword evidence="4" id="KW-1185">Reference proteome</keyword>
<dbReference type="AlphaFoldDB" id="A0A4Q9WSP6"/>
<feature type="region of interest" description="Disordered" evidence="1">
    <location>
        <begin position="26"/>
        <end position="100"/>
    </location>
</feature>
<organism evidence="3 4">
    <name type="scientific">Staphylococcus hominis</name>
    <dbReference type="NCBI Taxonomy" id="1290"/>
    <lineage>
        <taxon>Bacteria</taxon>
        <taxon>Bacillati</taxon>
        <taxon>Bacillota</taxon>
        <taxon>Bacilli</taxon>
        <taxon>Bacillales</taxon>
        <taxon>Staphylococcaceae</taxon>
        <taxon>Staphylococcus</taxon>
    </lineage>
</organism>
<dbReference type="Proteomes" id="UP000665944">
    <property type="component" value="Unassembled WGS sequence"/>
</dbReference>
<dbReference type="EMBL" id="JAGHKT020000006">
    <property type="protein sequence ID" value="MCM5672427.1"/>
    <property type="molecule type" value="Genomic_DNA"/>
</dbReference>
<feature type="compositionally biased region" description="Polar residues" evidence="1">
    <location>
        <begin position="87"/>
        <end position="98"/>
    </location>
</feature>
<comment type="caution">
    <text evidence="3">The sequence shown here is derived from an EMBL/GenBank/DDBJ whole genome shotgun (WGS) entry which is preliminary data.</text>
</comment>
<feature type="compositionally biased region" description="Basic and acidic residues" evidence="1">
    <location>
        <begin position="27"/>
        <end position="59"/>
    </location>
</feature>
<evidence type="ECO:0000256" key="2">
    <source>
        <dbReference type="SAM" id="SignalP"/>
    </source>
</evidence>